<dbReference type="RefSeq" id="WP_390221628.1">
    <property type="nucleotide sequence ID" value="NZ_JBHTAA010000001.1"/>
</dbReference>
<keyword evidence="1" id="KW-0812">Transmembrane</keyword>
<gene>
    <name evidence="2" type="ORF">ACFQJC_02290</name>
</gene>
<dbReference type="EMBL" id="JBHTAA010000001">
    <property type="protein sequence ID" value="MFC7202328.1"/>
    <property type="molecule type" value="Genomic_DNA"/>
</dbReference>
<evidence type="ECO:0000313" key="2">
    <source>
        <dbReference type="EMBL" id="MFC7202328.1"/>
    </source>
</evidence>
<comment type="caution">
    <text evidence="2">The sequence shown here is derived from an EMBL/GenBank/DDBJ whole genome shotgun (WGS) entry which is preliminary data.</text>
</comment>
<organism evidence="2 3">
    <name type="scientific">Haloferax namakaokahaiae</name>
    <dbReference type="NCBI Taxonomy" id="1748331"/>
    <lineage>
        <taxon>Archaea</taxon>
        <taxon>Methanobacteriati</taxon>
        <taxon>Methanobacteriota</taxon>
        <taxon>Stenosarchaea group</taxon>
        <taxon>Halobacteria</taxon>
        <taxon>Halobacteriales</taxon>
        <taxon>Haloferacaceae</taxon>
        <taxon>Haloferax</taxon>
    </lineage>
</organism>
<evidence type="ECO:0000313" key="3">
    <source>
        <dbReference type="Proteomes" id="UP001596481"/>
    </source>
</evidence>
<feature type="transmembrane region" description="Helical" evidence="1">
    <location>
        <begin position="43"/>
        <end position="63"/>
    </location>
</feature>
<proteinExistence type="predicted"/>
<keyword evidence="3" id="KW-1185">Reference proteome</keyword>
<dbReference type="AlphaFoldDB" id="A0ABD5ZBB8"/>
<keyword evidence="1" id="KW-0472">Membrane</keyword>
<evidence type="ECO:0000256" key="1">
    <source>
        <dbReference type="SAM" id="Phobius"/>
    </source>
</evidence>
<reference evidence="2 3" key="1">
    <citation type="journal article" date="2019" name="Int. J. Syst. Evol. Microbiol.">
        <title>The Global Catalogue of Microorganisms (GCM) 10K type strain sequencing project: providing services to taxonomists for standard genome sequencing and annotation.</title>
        <authorList>
            <consortium name="The Broad Institute Genomics Platform"/>
            <consortium name="The Broad Institute Genome Sequencing Center for Infectious Disease"/>
            <person name="Wu L."/>
            <person name="Ma J."/>
        </authorList>
    </citation>
    <scope>NUCLEOTIDE SEQUENCE [LARGE SCALE GENOMIC DNA]</scope>
    <source>
        <strain evidence="2 3">DSM 29988</strain>
    </source>
</reference>
<protein>
    <submittedName>
        <fullName evidence="2">Uncharacterized protein</fullName>
    </submittedName>
</protein>
<accession>A0ABD5ZBB8</accession>
<feature type="transmembrane region" description="Helical" evidence="1">
    <location>
        <begin position="7"/>
        <end position="31"/>
    </location>
</feature>
<keyword evidence="1" id="KW-1133">Transmembrane helix</keyword>
<name>A0ABD5ZBB8_9EURY</name>
<sequence length="89" mass="9462">MGLKSTLGNAFASLLLLSAGGLTLWGLWLLVESLWVGVTEIRILAVMFSFGLAMSTGFTGYFIRKALAGQVMPTSFDRSIAYRGGQGGL</sequence>
<dbReference type="Proteomes" id="UP001596481">
    <property type="component" value="Unassembled WGS sequence"/>
</dbReference>